<dbReference type="Gene3D" id="1.20.120.520">
    <property type="entry name" value="nmb1532 protein domain like"/>
    <property type="match status" value="1"/>
</dbReference>
<dbReference type="Proteomes" id="UP000622552">
    <property type="component" value="Unassembled WGS sequence"/>
</dbReference>
<evidence type="ECO:0000313" key="2">
    <source>
        <dbReference type="EMBL" id="MBG6136800.1"/>
    </source>
</evidence>
<name>A0A8J7KFZ8_9ACTN</name>
<dbReference type="InterPro" id="IPR012312">
    <property type="entry name" value="Hemerythrin-like"/>
</dbReference>
<reference evidence="2" key="1">
    <citation type="submission" date="2020-11" db="EMBL/GenBank/DDBJ databases">
        <title>Sequencing the genomes of 1000 actinobacteria strains.</title>
        <authorList>
            <person name="Klenk H.-P."/>
        </authorList>
    </citation>
    <scope>NUCLEOTIDE SEQUENCE</scope>
    <source>
        <strain evidence="2">DSM 45356</strain>
    </source>
</reference>
<comment type="caution">
    <text evidence="2">The sequence shown here is derived from an EMBL/GenBank/DDBJ whole genome shotgun (WGS) entry which is preliminary data.</text>
</comment>
<protein>
    <submittedName>
        <fullName evidence="2">Hemerythrin superfamily protein</fullName>
    </submittedName>
</protein>
<dbReference type="Pfam" id="PF01814">
    <property type="entry name" value="Hemerythrin"/>
    <property type="match status" value="1"/>
</dbReference>
<dbReference type="EMBL" id="JADOUF010000001">
    <property type="protein sequence ID" value="MBG6136800.1"/>
    <property type="molecule type" value="Genomic_DNA"/>
</dbReference>
<evidence type="ECO:0000313" key="3">
    <source>
        <dbReference type="Proteomes" id="UP000622552"/>
    </source>
</evidence>
<dbReference type="PANTHER" id="PTHR35585">
    <property type="entry name" value="HHE DOMAIN PROTEIN (AFU_ORTHOLOGUE AFUA_4G00730)"/>
    <property type="match status" value="1"/>
</dbReference>
<organism evidence="2 3">
    <name type="scientific">Longispora fulva</name>
    <dbReference type="NCBI Taxonomy" id="619741"/>
    <lineage>
        <taxon>Bacteria</taxon>
        <taxon>Bacillati</taxon>
        <taxon>Actinomycetota</taxon>
        <taxon>Actinomycetes</taxon>
        <taxon>Micromonosporales</taxon>
        <taxon>Micromonosporaceae</taxon>
        <taxon>Longispora</taxon>
    </lineage>
</organism>
<proteinExistence type="predicted"/>
<keyword evidence="3" id="KW-1185">Reference proteome</keyword>
<gene>
    <name evidence="2" type="ORF">IW245_002994</name>
</gene>
<evidence type="ECO:0000259" key="1">
    <source>
        <dbReference type="Pfam" id="PF01814"/>
    </source>
</evidence>
<feature type="domain" description="Hemerythrin-like" evidence="1">
    <location>
        <begin position="4"/>
        <end position="115"/>
    </location>
</feature>
<dbReference type="RefSeq" id="WP_197003728.1">
    <property type="nucleotide sequence ID" value="NZ_BONS01000016.1"/>
</dbReference>
<sequence>MDALTAITRDHERLTKLMRCLRDHEAEPVTVMAELRARLSAHTAAEEEQIYGTLLGMDAAEEYAVAHGITEHRDVENRLAAAQAAVGTAGFDTLVAEFVDAVTLHIREEESRILPDLAREVSDERLEHLGVLFEDRRRSELDEAGFGYSAG</sequence>
<dbReference type="AlphaFoldDB" id="A0A8J7KFZ8"/>
<accession>A0A8J7KFZ8</accession>
<dbReference type="PANTHER" id="PTHR35585:SF1">
    <property type="entry name" value="HHE DOMAIN PROTEIN (AFU_ORTHOLOGUE AFUA_4G00730)"/>
    <property type="match status" value="1"/>
</dbReference>